<keyword evidence="11" id="KW-1185">Reference proteome</keyword>
<reference evidence="10" key="3">
    <citation type="submission" date="2025-09" db="UniProtKB">
        <authorList>
            <consortium name="Ensembl"/>
        </authorList>
    </citation>
    <scope>IDENTIFICATION</scope>
</reference>
<keyword evidence="3" id="KW-0677">Repeat</keyword>
<dbReference type="AlphaFoldDB" id="A0A8C5VHB5"/>
<name>A0A8C5VHB5_MICMU</name>
<evidence type="ECO:0000313" key="11">
    <source>
        <dbReference type="Proteomes" id="UP000694394"/>
    </source>
</evidence>
<feature type="domain" description="Cylicin N-terminal" evidence="9">
    <location>
        <begin position="7"/>
        <end position="59"/>
    </location>
</feature>
<evidence type="ECO:0000259" key="9">
    <source>
        <dbReference type="Pfam" id="PF15241"/>
    </source>
</evidence>
<evidence type="ECO:0000256" key="8">
    <source>
        <dbReference type="SAM" id="MobiDB-lite"/>
    </source>
</evidence>
<evidence type="ECO:0000256" key="5">
    <source>
        <dbReference type="ARBA" id="ARBA00022871"/>
    </source>
</evidence>
<keyword evidence="1" id="KW-0217">Developmental protein</keyword>
<reference evidence="10" key="2">
    <citation type="submission" date="2025-08" db="UniProtKB">
        <authorList>
            <consortium name="Ensembl"/>
        </authorList>
    </citation>
    <scope>IDENTIFICATION</scope>
</reference>
<accession>A0A8C5VHB5</accession>
<sequence>MSLPQQEVNMRTYENSIPISESNRKSWNQEYFALTFPKPPQPGRKKRSRPSESQVTVPPEAQWIHKLL</sequence>
<dbReference type="InterPro" id="IPR026189">
    <property type="entry name" value="CYLC"/>
</dbReference>
<organism evidence="10 11">
    <name type="scientific">Microcebus murinus</name>
    <name type="common">Gray mouse lemur</name>
    <name type="synonym">Lemur murinus</name>
    <dbReference type="NCBI Taxonomy" id="30608"/>
    <lineage>
        <taxon>Eukaryota</taxon>
        <taxon>Metazoa</taxon>
        <taxon>Chordata</taxon>
        <taxon>Craniata</taxon>
        <taxon>Vertebrata</taxon>
        <taxon>Euteleostomi</taxon>
        <taxon>Mammalia</taxon>
        <taxon>Eutheria</taxon>
        <taxon>Euarchontoglires</taxon>
        <taxon>Primates</taxon>
        <taxon>Strepsirrhini</taxon>
        <taxon>Lemuriformes</taxon>
        <taxon>Cheirogaleidae</taxon>
        <taxon>Microcebus</taxon>
    </lineage>
</organism>
<dbReference type="GO" id="GO:0007283">
    <property type="term" value="P:spermatogenesis"/>
    <property type="evidence" value="ECO:0007669"/>
    <property type="project" value="UniProtKB-KW"/>
</dbReference>
<comment type="subcellular location">
    <subcellularLocation>
        <location evidence="7">Cytoplasm</location>
        <location evidence="7">Cytoskeleton</location>
        <location evidence="7">Perinuclear theca</location>
        <location evidence="7">Calyx</location>
    </subcellularLocation>
</comment>
<dbReference type="GO" id="GO:0030154">
    <property type="term" value="P:cell differentiation"/>
    <property type="evidence" value="ECO:0007669"/>
    <property type="project" value="UniProtKB-KW"/>
</dbReference>
<dbReference type="InterPro" id="IPR029354">
    <property type="entry name" value="Cylicin_N"/>
</dbReference>
<reference evidence="10" key="1">
    <citation type="submission" date="2016-12" db="EMBL/GenBank/DDBJ databases">
        <title>Mouse lemur reference genome and diversity panel.</title>
        <authorList>
            <person name="Harris R."/>
            <person name="Larsen P."/>
            <person name="Liu Y."/>
            <person name="Hughes D.S."/>
            <person name="Murali S."/>
            <person name="Raveendran M."/>
            <person name="Korchina V."/>
            <person name="Wang M."/>
            <person name="Jhangiani S."/>
            <person name="Bandaranaike D."/>
            <person name="Bellair M."/>
            <person name="Blankenburg K."/>
            <person name="Chao H."/>
            <person name="Dahdouli M."/>
            <person name="Dinh H."/>
            <person name="Doddapaneni H."/>
            <person name="English A."/>
            <person name="Firestine M."/>
            <person name="Gnanaolivu R."/>
            <person name="Gross S."/>
            <person name="Hernandez B."/>
            <person name="Javaid M."/>
            <person name="Jayaseelan J."/>
            <person name="Jones J."/>
            <person name="Khan Z."/>
            <person name="Kovar C."/>
            <person name="Kurapati P."/>
            <person name="Le B."/>
            <person name="Lee S."/>
            <person name="Li M."/>
            <person name="Mathew T."/>
            <person name="Narasimhan A."/>
            <person name="Ngo D."/>
            <person name="Nguyen L."/>
            <person name="Okwuonu G."/>
            <person name="Ongeri F."/>
            <person name="Osuji N."/>
            <person name="Pu L.-L."/>
            <person name="Puazo M."/>
            <person name="Quiroz J."/>
            <person name="Raj R."/>
            <person name="Rajbhandari K."/>
            <person name="Reid J.G."/>
            <person name="Santibanez J."/>
            <person name="Sexton D."/>
            <person name="Skinner E."/>
            <person name="Vee V."/>
            <person name="Weissenberger G."/>
            <person name="Wu Y."/>
            <person name="Xin Y."/>
            <person name="Han Y."/>
            <person name="Campbell C."/>
            <person name="Brown A."/>
            <person name="Sullivan B."/>
            <person name="Shelton J."/>
            <person name="Brown S."/>
            <person name="Dudchenko O."/>
            <person name="Machol I."/>
            <person name="Durand N."/>
            <person name="Shamim M."/>
            <person name="Lieberman A."/>
            <person name="Muzny D.M."/>
            <person name="Richards S."/>
            <person name="Yoder A."/>
            <person name="Worley K.C."/>
            <person name="Rogers J."/>
            <person name="Gibbs R.A."/>
        </authorList>
    </citation>
    <scope>NUCLEOTIDE SEQUENCE [LARGE SCALE GENOMIC DNA]</scope>
</reference>
<keyword evidence="4" id="KW-0221">Differentiation</keyword>
<gene>
    <name evidence="10" type="primary">CYLC1</name>
</gene>
<dbReference type="GO" id="GO:0033150">
    <property type="term" value="C:cytoskeletal calyx"/>
    <property type="evidence" value="ECO:0007669"/>
    <property type="project" value="UniProtKB-SubCell"/>
</dbReference>
<dbReference type="Ensembl" id="ENSMICT00000028788.2">
    <property type="protein sequence ID" value="ENSMICP00000023164.2"/>
    <property type="gene ID" value="ENSMICG00000010585.3"/>
</dbReference>
<dbReference type="GO" id="GO:0005634">
    <property type="term" value="C:nucleus"/>
    <property type="evidence" value="ECO:0007669"/>
    <property type="project" value="TreeGrafter"/>
</dbReference>
<dbReference type="Pfam" id="PF15241">
    <property type="entry name" value="Cylicin_N"/>
    <property type="match status" value="1"/>
</dbReference>
<proteinExistence type="predicted"/>
<dbReference type="GO" id="GO:0005200">
    <property type="term" value="F:structural constituent of cytoskeleton"/>
    <property type="evidence" value="ECO:0007669"/>
    <property type="project" value="InterPro"/>
</dbReference>
<feature type="region of interest" description="Disordered" evidence="8">
    <location>
        <begin position="34"/>
        <end position="60"/>
    </location>
</feature>
<evidence type="ECO:0000313" key="10">
    <source>
        <dbReference type="Ensembl" id="ENSMICP00000023164.2"/>
    </source>
</evidence>
<dbReference type="PANTHER" id="PTHR16742:SF1">
    <property type="entry name" value="CYLICIN-1"/>
    <property type="match status" value="1"/>
</dbReference>
<evidence type="ECO:0000256" key="1">
    <source>
        <dbReference type="ARBA" id="ARBA00022473"/>
    </source>
</evidence>
<evidence type="ECO:0000256" key="6">
    <source>
        <dbReference type="ARBA" id="ARBA00023212"/>
    </source>
</evidence>
<evidence type="ECO:0000256" key="4">
    <source>
        <dbReference type="ARBA" id="ARBA00022782"/>
    </source>
</evidence>
<keyword evidence="5" id="KW-0744">Spermatogenesis</keyword>
<dbReference type="GeneTree" id="ENSGT00730000111075"/>
<dbReference type="PANTHER" id="PTHR16742">
    <property type="entry name" value="CYCLICIN"/>
    <property type="match status" value="1"/>
</dbReference>
<dbReference type="Proteomes" id="UP000694394">
    <property type="component" value="Chromosome X"/>
</dbReference>
<keyword evidence="2" id="KW-0963">Cytoplasm</keyword>
<evidence type="ECO:0000256" key="7">
    <source>
        <dbReference type="ARBA" id="ARBA00049644"/>
    </source>
</evidence>
<evidence type="ECO:0000256" key="2">
    <source>
        <dbReference type="ARBA" id="ARBA00022490"/>
    </source>
</evidence>
<protein>
    <submittedName>
        <fullName evidence="10">Cylicin 1</fullName>
    </submittedName>
</protein>
<dbReference type="GO" id="GO:0043159">
    <property type="term" value="C:acrosomal matrix"/>
    <property type="evidence" value="ECO:0007669"/>
    <property type="project" value="TreeGrafter"/>
</dbReference>
<evidence type="ECO:0000256" key="3">
    <source>
        <dbReference type="ARBA" id="ARBA00022737"/>
    </source>
</evidence>
<dbReference type="EMBL" id="ABDC03033939">
    <property type="status" value="NOT_ANNOTATED_CDS"/>
    <property type="molecule type" value="Genomic_DNA"/>
</dbReference>
<keyword evidence="6" id="KW-0206">Cytoskeleton</keyword>